<reference evidence="13" key="1">
    <citation type="journal article" date="2019" name="Int. J. Syst. Evol. Microbiol.">
        <title>The Global Catalogue of Microorganisms (GCM) 10K type strain sequencing project: providing services to taxonomists for standard genome sequencing and annotation.</title>
        <authorList>
            <consortium name="The Broad Institute Genomics Platform"/>
            <consortium name="The Broad Institute Genome Sequencing Center for Infectious Disease"/>
            <person name="Wu L."/>
            <person name="Ma J."/>
        </authorList>
    </citation>
    <scope>NUCLEOTIDE SEQUENCE [LARGE SCALE GENOMIC DNA]</scope>
    <source>
        <strain evidence="13">S1</strain>
    </source>
</reference>
<evidence type="ECO:0000256" key="4">
    <source>
        <dbReference type="ARBA" id="ARBA00010763"/>
    </source>
</evidence>
<dbReference type="RefSeq" id="WP_380164741.1">
    <property type="nucleotide sequence ID" value="NZ_JBHTNU010000007.1"/>
</dbReference>
<dbReference type="InterPro" id="IPR005111">
    <property type="entry name" value="MoeA_C_domain_IV"/>
</dbReference>
<evidence type="ECO:0000259" key="11">
    <source>
        <dbReference type="SMART" id="SM00852"/>
    </source>
</evidence>
<comment type="cofactor">
    <cofactor evidence="10">
        <name>Mg(2+)</name>
        <dbReference type="ChEBI" id="CHEBI:18420"/>
    </cofactor>
</comment>
<organism evidence="12 13">
    <name type="scientific">Kroppenstedtia sanguinis</name>
    <dbReference type="NCBI Taxonomy" id="1380684"/>
    <lineage>
        <taxon>Bacteria</taxon>
        <taxon>Bacillati</taxon>
        <taxon>Bacillota</taxon>
        <taxon>Bacilli</taxon>
        <taxon>Bacillales</taxon>
        <taxon>Thermoactinomycetaceae</taxon>
        <taxon>Kroppenstedtia</taxon>
    </lineage>
</organism>
<dbReference type="SUPFAM" id="SSF53850">
    <property type="entry name" value="Periplasmic binding protein-like II"/>
    <property type="match status" value="1"/>
</dbReference>
<dbReference type="InterPro" id="IPR036425">
    <property type="entry name" value="MoaB/Mog-like_dom_sf"/>
</dbReference>
<dbReference type="NCBIfam" id="TIGR00177">
    <property type="entry name" value="molyb_syn"/>
    <property type="match status" value="1"/>
</dbReference>
<keyword evidence="10" id="KW-0479">Metal-binding</keyword>
<dbReference type="InterPro" id="IPR038987">
    <property type="entry name" value="MoeA-like"/>
</dbReference>
<keyword evidence="10" id="KW-0808">Transferase</keyword>
<dbReference type="EC" id="2.10.1.1" evidence="5 10"/>
<name>A0ABW4CBE7_9BACL</name>
<comment type="function">
    <text evidence="1 10">Catalyzes the insertion of molybdate into adenylated molybdopterin with the concomitant release of AMP.</text>
</comment>
<dbReference type="Pfam" id="PF00994">
    <property type="entry name" value="MoCF_biosynth"/>
    <property type="match status" value="1"/>
</dbReference>
<dbReference type="InterPro" id="IPR036135">
    <property type="entry name" value="MoeA_linker/N_sf"/>
</dbReference>
<proteinExistence type="inferred from homology"/>
<dbReference type="PANTHER" id="PTHR10192:SF16">
    <property type="entry name" value="MOLYBDOPTERIN MOLYBDENUMTRANSFERASE"/>
    <property type="match status" value="1"/>
</dbReference>
<evidence type="ECO:0000256" key="5">
    <source>
        <dbReference type="ARBA" id="ARBA00013269"/>
    </source>
</evidence>
<dbReference type="Gene3D" id="3.40.980.10">
    <property type="entry name" value="MoaB/Mog-like domain"/>
    <property type="match status" value="1"/>
</dbReference>
<keyword evidence="13" id="KW-1185">Reference proteome</keyword>
<evidence type="ECO:0000256" key="2">
    <source>
        <dbReference type="ARBA" id="ARBA00003487"/>
    </source>
</evidence>
<dbReference type="CDD" id="cd00887">
    <property type="entry name" value="MoeA"/>
    <property type="match status" value="1"/>
</dbReference>
<sequence length="654" mass="71798">MLCWFCGEYSEGEWNHQGEDSLQKYRLDSISRREALHCLLDAVTFHPRREIIPVSDARGRVTAEPVVAQSSMPPHPAAAMDGIALRSQVTQGASPTHPLRLQEGRDFSYINTGDPLPEHADSVVMIEKVKLLDRGEVELVEPAHPWKHVRQPGEDVAPGEVVLSSGHQIRPVDQGALLAAGVKQLSVLRPPRVAILPTGSEMVPPGLPLELGQLREFNSTVLAGFLEECGAEPDRWGVVPDREEALREALLSAADRYDILVVNAGSSAGSKDFTPQVLGQVGKVLLHGVTTRPGRPVVLAKIGETPAIGLPGYPVSAYLAFDWFVRPLIRHWYRLGAETSPSLRARLVREVQGGTGAEDFIRMRVAHVEGQYTAFPLAKGSGVTMSVVRADAWLRLPVETKRLKAGEPVELEWVRTPTEIEQTLVLTGCDDPLLDRVGALIRRMFPGWSLFREYTGSEEGLDLLQRGGCHAVALPGDLRQELLPGMIRLRVAEREMGWITSAMVPTPIRGVEDLIRSGLRLINQPPGSPIRERLTQLLDERAEGRRPSGWERAEGSHWKAAASLAGGTAEVTVGPRSVAQAFELQWKPAWREPLDLVLSQSVAESAGGKVLTRILSSPELREMAAQLGGYDDSQAGELITSSLRMNPRESRWER</sequence>
<evidence type="ECO:0000256" key="3">
    <source>
        <dbReference type="ARBA" id="ARBA00005046"/>
    </source>
</evidence>
<gene>
    <name evidence="12" type="ORF">ACFQ4Y_09020</name>
</gene>
<evidence type="ECO:0000256" key="6">
    <source>
        <dbReference type="ARBA" id="ARBA00021108"/>
    </source>
</evidence>
<dbReference type="InterPro" id="IPR024370">
    <property type="entry name" value="PBP_domain"/>
</dbReference>
<evidence type="ECO:0000256" key="10">
    <source>
        <dbReference type="RuleBase" id="RU365090"/>
    </source>
</evidence>
<dbReference type="Gene3D" id="2.40.340.10">
    <property type="entry name" value="MoeA, C-terminal, domain IV"/>
    <property type="match status" value="1"/>
</dbReference>
<dbReference type="PROSITE" id="PS01079">
    <property type="entry name" value="MOCF_BIOSYNTHESIS_2"/>
    <property type="match status" value="1"/>
</dbReference>
<dbReference type="Pfam" id="PF03453">
    <property type="entry name" value="MoeA_N"/>
    <property type="match status" value="1"/>
</dbReference>
<dbReference type="SUPFAM" id="SSF63882">
    <property type="entry name" value="MoeA N-terminal region -like"/>
    <property type="match status" value="1"/>
</dbReference>
<dbReference type="Gene3D" id="2.170.190.11">
    <property type="entry name" value="Molybdopterin biosynthesis moea protein, domain 3"/>
    <property type="match status" value="1"/>
</dbReference>
<dbReference type="Gene3D" id="3.90.105.10">
    <property type="entry name" value="Molybdopterin biosynthesis moea protein, domain 2"/>
    <property type="match status" value="1"/>
</dbReference>
<comment type="function">
    <text evidence="2">May be involved in the biosynthesis of molybdopterin.</text>
</comment>
<feature type="domain" description="MoaB/Mog" evidence="11">
    <location>
        <begin position="194"/>
        <end position="331"/>
    </location>
</feature>
<dbReference type="Proteomes" id="UP001597282">
    <property type="component" value="Unassembled WGS sequence"/>
</dbReference>
<evidence type="ECO:0000313" key="12">
    <source>
        <dbReference type="EMBL" id="MFD1427065.1"/>
    </source>
</evidence>
<evidence type="ECO:0000256" key="9">
    <source>
        <dbReference type="ARBA" id="ARBA00047317"/>
    </source>
</evidence>
<comment type="caution">
    <text evidence="12">The sequence shown here is derived from an EMBL/GenBank/DDBJ whole genome shotgun (WGS) entry which is preliminary data.</text>
</comment>
<dbReference type="Pfam" id="PF12727">
    <property type="entry name" value="PBP_like"/>
    <property type="match status" value="1"/>
</dbReference>
<dbReference type="InterPro" id="IPR001453">
    <property type="entry name" value="MoaB/Mog_dom"/>
</dbReference>
<dbReference type="SUPFAM" id="SSF53218">
    <property type="entry name" value="Molybdenum cofactor biosynthesis proteins"/>
    <property type="match status" value="1"/>
</dbReference>
<keyword evidence="10" id="KW-0460">Magnesium</keyword>
<comment type="similarity">
    <text evidence="4 10">Belongs to the MoeA family.</text>
</comment>
<evidence type="ECO:0000256" key="1">
    <source>
        <dbReference type="ARBA" id="ARBA00002901"/>
    </source>
</evidence>
<keyword evidence="8 10" id="KW-0501">Molybdenum cofactor biosynthesis</keyword>
<evidence type="ECO:0000256" key="8">
    <source>
        <dbReference type="ARBA" id="ARBA00023150"/>
    </source>
</evidence>
<dbReference type="EMBL" id="JBHTNU010000007">
    <property type="protein sequence ID" value="MFD1427065.1"/>
    <property type="molecule type" value="Genomic_DNA"/>
</dbReference>
<evidence type="ECO:0000256" key="7">
    <source>
        <dbReference type="ARBA" id="ARBA00022505"/>
    </source>
</evidence>
<dbReference type="Pfam" id="PF03454">
    <property type="entry name" value="MoeA_C"/>
    <property type="match status" value="1"/>
</dbReference>
<dbReference type="SUPFAM" id="SSF63867">
    <property type="entry name" value="MoeA C-terminal domain-like"/>
    <property type="match status" value="1"/>
</dbReference>
<dbReference type="InterPro" id="IPR005110">
    <property type="entry name" value="MoeA_linker/N"/>
</dbReference>
<keyword evidence="7 10" id="KW-0500">Molybdenum</keyword>
<comment type="catalytic activity">
    <reaction evidence="9">
        <text>adenylyl-molybdopterin + molybdate = Mo-molybdopterin + AMP + H(+)</text>
        <dbReference type="Rhea" id="RHEA:35047"/>
        <dbReference type="ChEBI" id="CHEBI:15378"/>
        <dbReference type="ChEBI" id="CHEBI:36264"/>
        <dbReference type="ChEBI" id="CHEBI:62727"/>
        <dbReference type="ChEBI" id="CHEBI:71302"/>
        <dbReference type="ChEBI" id="CHEBI:456215"/>
        <dbReference type="EC" id="2.10.1.1"/>
    </reaction>
</comment>
<comment type="pathway">
    <text evidence="3 10">Cofactor biosynthesis; molybdopterin biosynthesis.</text>
</comment>
<evidence type="ECO:0000313" key="13">
    <source>
        <dbReference type="Proteomes" id="UP001597282"/>
    </source>
</evidence>
<dbReference type="InterPro" id="IPR008284">
    <property type="entry name" value="MoCF_biosynth_CS"/>
</dbReference>
<dbReference type="InterPro" id="IPR036688">
    <property type="entry name" value="MoeA_C_domain_IV_sf"/>
</dbReference>
<dbReference type="PANTHER" id="PTHR10192">
    <property type="entry name" value="MOLYBDOPTERIN BIOSYNTHESIS PROTEIN"/>
    <property type="match status" value="1"/>
</dbReference>
<accession>A0ABW4CBE7</accession>
<dbReference type="SMART" id="SM00852">
    <property type="entry name" value="MoCF_biosynth"/>
    <property type="match status" value="1"/>
</dbReference>
<protein>
    <recommendedName>
        <fullName evidence="6 10">Molybdopterin molybdenumtransferase</fullName>
        <ecNumber evidence="5 10">2.10.1.1</ecNumber>
    </recommendedName>
</protein>